<protein>
    <submittedName>
        <fullName evidence="1">Uncharacterized protein</fullName>
    </submittedName>
</protein>
<name>X1FJE2_9ZZZZ</name>
<evidence type="ECO:0000313" key="1">
    <source>
        <dbReference type="EMBL" id="GAH32640.1"/>
    </source>
</evidence>
<reference evidence="1" key="1">
    <citation type="journal article" date="2014" name="Front. Microbiol.">
        <title>High frequency of phylogenetically diverse reductive dehalogenase-homologous genes in deep subseafloor sedimentary metagenomes.</title>
        <authorList>
            <person name="Kawai M."/>
            <person name="Futagami T."/>
            <person name="Toyoda A."/>
            <person name="Takaki Y."/>
            <person name="Nishi S."/>
            <person name="Hori S."/>
            <person name="Arai W."/>
            <person name="Tsubouchi T."/>
            <person name="Morono Y."/>
            <person name="Uchiyama I."/>
            <person name="Ito T."/>
            <person name="Fujiyama A."/>
            <person name="Inagaki F."/>
            <person name="Takami H."/>
        </authorList>
    </citation>
    <scope>NUCLEOTIDE SEQUENCE</scope>
    <source>
        <strain evidence="1">Expedition CK06-06</strain>
    </source>
</reference>
<sequence length="41" mass="4726">EAEDVDDLPIPGWLKPLARGYIEKMMDKKGSVEDDETKYEN</sequence>
<comment type="caution">
    <text evidence="1">The sequence shown here is derived from an EMBL/GenBank/DDBJ whole genome shotgun (WGS) entry which is preliminary data.</text>
</comment>
<dbReference type="EMBL" id="BARU01009080">
    <property type="protein sequence ID" value="GAH32640.1"/>
    <property type="molecule type" value="Genomic_DNA"/>
</dbReference>
<proteinExistence type="predicted"/>
<dbReference type="AlphaFoldDB" id="X1FJE2"/>
<gene>
    <name evidence="1" type="ORF">S03H2_17579</name>
</gene>
<organism evidence="1">
    <name type="scientific">marine sediment metagenome</name>
    <dbReference type="NCBI Taxonomy" id="412755"/>
    <lineage>
        <taxon>unclassified sequences</taxon>
        <taxon>metagenomes</taxon>
        <taxon>ecological metagenomes</taxon>
    </lineage>
</organism>
<feature type="non-terminal residue" evidence="1">
    <location>
        <position position="1"/>
    </location>
</feature>
<accession>X1FJE2</accession>